<dbReference type="Proteomes" id="UP000823674">
    <property type="component" value="Chromosome A06"/>
</dbReference>
<reference evidence="2 3" key="1">
    <citation type="submission" date="2021-03" db="EMBL/GenBank/DDBJ databases">
        <authorList>
            <person name="King G.J."/>
            <person name="Bancroft I."/>
            <person name="Baten A."/>
            <person name="Bloomfield J."/>
            <person name="Borpatragohain P."/>
            <person name="He Z."/>
            <person name="Irish N."/>
            <person name="Irwin J."/>
            <person name="Liu K."/>
            <person name="Mauleon R.P."/>
            <person name="Moore J."/>
            <person name="Morris R."/>
            <person name="Ostergaard L."/>
            <person name="Wang B."/>
            <person name="Wells R."/>
        </authorList>
    </citation>
    <scope>NUCLEOTIDE SEQUENCE [LARGE SCALE GENOMIC DNA]</scope>
    <source>
        <strain evidence="2">R-o-18</strain>
        <tissue evidence="2">Leaf</tissue>
    </source>
</reference>
<accession>A0ABQ7MA46</accession>
<feature type="region of interest" description="Disordered" evidence="1">
    <location>
        <begin position="39"/>
        <end position="61"/>
    </location>
</feature>
<evidence type="ECO:0000313" key="3">
    <source>
        <dbReference type="Proteomes" id="UP000823674"/>
    </source>
</evidence>
<dbReference type="EMBL" id="JADBGQ010000006">
    <property type="protein sequence ID" value="KAG5394469.1"/>
    <property type="molecule type" value="Genomic_DNA"/>
</dbReference>
<sequence length="76" mass="8840">MILYTTAHTNSEILNQTNTGTGEDLSTIETKRWRVNNHEPEVRNRGVATERDVERRRGNSLNERHVSQETFVFVLN</sequence>
<keyword evidence="3" id="KW-1185">Reference proteome</keyword>
<evidence type="ECO:0000313" key="2">
    <source>
        <dbReference type="EMBL" id="KAG5394469.1"/>
    </source>
</evidence>
<gene>
    <name evidence="2" type="primary">A06g508490.1_BraROA</name>
    <name evidence="2" type="ORF">IGI04_024432</name>
</gene>
<name>A0ABQ7MA46_BRACM</name>
<evidence type="ECO:0000256" key="1">
    <source>
        <dbReference type="SAM" id="MobiDB-lite"/>
    </source>
</evidence>
<organism evidence="2 3">
    <name type="scientific">Brassica rapa subsp. trilocularis</name>
    <dbReference type="NCBI Taxonomy" id="1813537"/>
    <lineage>
        <taxon>Eukaryota</taxon>
        <taxon>Viridiplantae</taxon>
        <taxon>Streptophyta</taxon>
        <taxon>Embryophyta</taxon>
        <taxon>Tracheophyta</taxon>
        <taxon>Spermatophyta</taxon>
        <taxon>Magnoliopsida</taxon>
        <taxon>eudicotyledons</taxon>
        <taxon>Gunneridae</taxon>
        <taxon>Pentapetalae</taxon>
        <taxon>rosids</taxon>
        <taxon>malvids</taxon>
        <taxon>Brassicales</taxon>
        <taxon>Brassicaceae</taxon>
        <taxon>Brassiceae</taxon>
        <taxon>Brassica</taxon>
    </lineage>
</organism>
<protein>
    <submittedName>
        <fullName evidence="2">Uncharacterized protein</fullName>
    </submittedName>
</protein>
<comment type="caution">
    <text evidence="2">The sequence shown here is derived from an EMBL/GenBank/DDBJ whole genome shotgun (WGS) entry which is preliminary data.</text>
</comment>
<proteinExistence type="predicted"/>